<dbReference type="AlphaFoldDB" id="A0A9J5WUW0"/>
<dbReference type="EMBL" id="JACXVP010000010">
    <property type="protein sequence ID" value="KAG5579053.1"/>
    <property type="molecule type" value="Genomic_DNA"/>
</dbReference>
<organism evidence="2 3">
    <name type="scientific">Solanum commersonii</name>
    <name type="common">Commerson's wild potato</name>
    <name type="synonym">Commerson's nightshade</name>
    <dbReference type="NCBI Taxonomy" id="4109"/>
    <lineage>
        <taxon>Eukaryota</taxon>
        <taxon>Viridiplantae</taxon>
        <taxon>Streptophyta</taxon>
        <taxon>Embryophyta</taxon>
        <taxon>Tracheophyta</taxon>
        <taxon>Spermatophyta</taxon>
        <taxon>Magnoliopsida</taxon>
        <taxon>eudicotyledons</taxon>
        <taxon>Gunneridae</taxon>
        <taxon>Pentapetalae</taxon>
        <taxon>asterids</taxon>
        <taxon>lamiids</taxon>
        <taxon>Solanales</taxon>
        <taxon>Solanaceae</taxon>
        <taxon>Solanoideae</taxon>
        <taxon>Solaneae</taxon>
        <taxon>Solanum</taxon>
    </lineage>
</organism>
<dbReference type="PANTHER" id="PTHR34546">
    <property type="entry name" value="OS06G0153600 PROTEIN"/>
    <property type="match status" value="1"/>
</dbReference>
<comment type="caution">
    <text evidence="2">The sequence shown here is derived from an EMBL/GenBank/DDBJ whole genome shotgun (WGS) entry which is preliminary data.</text>
</comment>
<dbReference type="Proteomes" id="UP000824120">
    <property type="component" value="Chromosome 10"/>
</dbReference>
<keyword evidence="3" id="KW-1185">Reference proteome</keyword>
<feature type="region of interest" description="Disordered" evidence="1">
    <location>
        <begin position="429"/>
        <end position="453"/>
    </location>
</feature>
<gene>
    <name evidence="2" type="ORF">H5410_049680</name>
</gene>
<feature type="compositionally biased region" description="Polar residues" evidence="1">
    <location>
        <begin position="750"/>
        <end position="776"/>
    </location>
</feature>
<feature type="compositionally biased region" description="Polar residues" evidence="1">
    <location>
        <begin position="42"/>
        <end position="52"/>
    </location>
</feature>
<feature type="compositionally biased region" description="Low complexity" evidence="1">
    <location>
        <begin position="738"/>
        <end position="749"/>
    </location>
</feature>
<feature type="region of interest" description="Disordered" evidence="1">
    <location>
        <begin position="703"/>
        <end position="801"/>
    </location>
</feature>
<protein>
    <submittedName>
        <fullName evidence="2">Uncharacterized protein</fullName>
    </submittedName>
</protein>
<evidence type="ECO:0000313" key="3">
    <source>
        <dbReference type="Proteomes" id="UP000824120"/>
    </source>
</evidence>
<evidence type="ECO:0000313" key="2">
    <source>
        <dbReference type="EMBL" id="KAG5579053.1"/>
    </source>
</evidence>
<sequence length="801" mass="87576">MSRFPMNPYDEQRLIEEVRYLHSLWHQGPPHPHVHPNLHPQTPVSLQPSGSTQFKKQNKQKSKRLKEALIDSGVGWVFPTPAESSPVTESGWPSFTAQPSLQPQFPTAEELASVAGNRAQQQGLKAVSEYLKYSVDDDDEEMYEDDDDMEVEKEEKKLNFFAKLFEEDGGLREYYEKNNESGGEFICLVCSGVGKKGWSKRFKDCVGLVQHSITISNTRQAHRAFGQVICRILGWDINRLPSIVLSAGGKPGESSDKPVEAQGNEDAGGKDCLSGLGNTTDAVNVGTDELCQQKQSFSNENQQENGGGSTALEHNSLIEANVSNEIPETAKENTDGASNCPEPLPDDMIVANEKYNDVSKETTIRLIQEVHYLHSLWHQGPPHPHVHPQTPVSLQPSGSTQFKKRNKQKSKKLKEAIIDSGVEWVFPTPAESSPVTESGWPSFTAQPNSQPHLPTAEELARVAGNRAQQQALKVVSEYLKYSIDDDEEDMYEDEDEDDMEVEKGEKNLNFFAKLFEEDNGLREYYEKNSESGGEFSCLVCSGVGKKGWSKRFKDCVGLVQHSITISNKRQAHRAFGQVICRILGWDINRLPSIVLSAGGKPSESSDKSVEAQVLGSELQTSCLANSNDGSNKTLQGNEDVGGKDCLSGLSNTTDAVNIGTDELSQQKQSFSNENQQENGGGSTALEHNSLIEANVSNEIPETAKENTDGASNCPGNEGDGGKNSLSGQSNTRDTVNISSSELSQQNRSSGNKNQPENGGFSTTLESTSEANANEDVSNGIPETAKENAEGASNCLEPLQMI</sequence>
<evidence type="ECO:0000256" key="1">
    <source>
        <dbReference type="SAM" id="MobiDB-lite"/>
    </source>
</evidence>
<accession>A0A9J5WUW0</accession>
<feature type="compositionally biased region" description="Polar residues" evidence="1">
    <location>
        <begin position="430"/>
        <end position="452"/>
    </location>
</feature>
<reference evidence="2 3" key="1">
    <citation type="submission" date="2020-09" db="EMBL/GenBank/DDBJ databases">
        <title>De no assembly of potato wild relative species, Solanum commersonii.</title>
        <authorList>
            <person name="Cho K."/>
        </authorList>
    </citation>
    <scope>NUCLEOTIDE SEQUENCE [LARGE SCALE GENOMIC DNA]</scope>
    <source>
        <strain evidence="2">LZ3.2</strain>
        <tissue evidence="2">Leaf</tissue>
    </source>
</reference>
<proteinExistence type="predicted"/>
<name>A0A9J5WUW0_SOLCO</name>
<feature type="region of interest" description="Disordered" evidence="1">
    <location>
        <begin position="381"/>
        <end position="410"/>
    </location>
</feature>
<feature type="compositionally biased region" description="Polar residues" evidence="1">
    <location>
        <begin position="723"/>
        <end position="737"/>
    </location>
</feature>
<dbReference type="OrthoDB" id="1929495at2759"/>
<feature type="region of interest" description="Disordered" evidence="1">
    <location>
        <begin position="30"/>
        <end position="62"/>
    </location>
</feature>
<dbReference type="PANTHER" id="PTHR34546:SF3">
    <property type="entry name" value="OS06G0153600 PROTEIN"/>
    <property type="match status" value="1"/>
</dbReference>
<feature type="region of interest" description="Disordered" evidence="1">
    <location>
        <begin position="247"/>
        <end position="273"/>
    </location>
</feature>